<sequence>MKIQKEFSRNAKAYNRVNIIQQKVLQSLVAKIDDAPKSVLDIGCGNGGIYHAIDWELEHFTGVDFAEGMLALHPKAAHISLIESDFNDPVLFKRLAQTHYDRIISASALQWANDLDSVLANIAALHAPVSLAIFTANTFRTLYQTANLPPLLRSKEETVSLLKKHFCGEIEVLEYTLTFSSVREMFRYMKQSGVGAGRNVLGYKAMKQLMQTYPLDYLEYEIVLCHEKQPR</sequence>
<feature type="domain" description="Methyltransferase" evidence="3">
    <location>
        <begin position="39"/>
        <end position="127"/>
    </location>
</feature>
<name>A0A1W1E989_9ZZZZ</name>
<evidence type="ECO:0000259" key="3">
    <source>
        <dbReference type="Pfam" id="PF13649"/>
    </source>
</evidence>
<dbReference type="CDD" id="cd02440">
    <property type="entry name" value="AdoMet_MTases"/>
    <property type="match status" value="1"/>
</dbReference>
<dbReference type="Pfam" id="PF13649">
    <property type="entry name" value="Methyltransf_25"/>
    <property type="match status" value="1"/>
</dbReference>
<dbReference type="Gene3D" id="3.40.50.150">
    <property type="entry name" value="Vaccinia Virus protein VP39"/>
    <property type="match status" value="1"/>
</dbReference>
<dbReference type="SUPFAM" id="SSF53335">
    <property type="entry name" value="S-adenosyl-L-methionine-dependent methyltransferases"/>
    <property type="match status" value="1"/>
</dbReference>
<protein>
    <submittedName>
        <fullName evidence="4">Putative methyl transferase</fullName>
    </submittedName>
</protein>
<dbReference type="InterPro" id="IPR029063">
    <property type="entry name" value="SAM-dependent_MTases_sf"/>
</dbReference>
<dbReference type="AlphaFoldDB" id="A0A1W1E989"/>
<evidence type="ECO:0000256" key="1">
    <source>
        <dbReference type="ARBA" id="ARBA00022603"/>
    </source>
</evidence>
<keyword evidence="2 4" id="KW-0808">Transferase</keyword>
<gene>
    <name evidence="4" type="ORF">MNB_SV-4-1325</name>
</gene>
<dbReference type="PANTHER" id="PTHR43861">
    <property type="entry name" value="TRANS-ACONITATE 2-METHYLTRANSFERASE-RELATED"/>
    <property type="match status" value="1"/>
</dbReference>
<dbReference type="EMBL" id="FPIB01000016">
    <property type="protein sequence ID" value="SFV90431.1"/>
    <property type="molecule type" value="Genomic_DNA"/>
</dbReference>
<dbReference type="GO" id="GO:0032259">
    <property type="term" value="P:methylation"/>
    <property type="evidence" value="ECO:0007669"/>
    <property type="project" value="UniProtKB-KW"/>
</dbReference>
<proteinExistence type="predicted"/>
<reference evidence="4" key="1">
    <citation type="submission" date="2016-10" db="EMBL/GenBank/DDBJ databases">
        <authorList>
            <person name="de Groot N.N."/>
        </authorList>
    </citation>
    <scope>NUCLEOTIDE SEQUENCE</scope>
</reference>
<dbReference type="GO" id="GO:0008168">
    <property type="term" value="F:methyltransferase activity"/>
    <property type="evidence" value="ECO:0007669"/>
    <property type="project" value="UniProtKB-KW"/>
</dbReference>
<dbReference type="InterPro" id="IPR041698">
    <property type="entry name" value="Methyltransf_25"/>
</dbReference>
<keyword evidence="1" id="KW-0489">Methyltransferase</keyword>
<accession>A0A1W1E989</accession>
<dbReference type="PANTHER" id="PTHR43861:SF1">
    <property type="entry name" value="TRANS-ACONITATE 2-METHYLTRANSFERASE"/>
    <property type="match status" value="1"/>
</dbReference>
<evidence type="ECO:0000313" key="4">
    <source>
        <dbReference type="EMBL" id="SFV90431.1"/>
    </source>
</evidence>
<organism evidence="4">
    <name type="scientific">hydrothermal vent metagenome</name>
    <dbReference type="NCBI Taxonomy" id="652676"/>
    <lineage>
        <taxon>unclassified sequences</taxon>
        <taxon>metagenomes</taxon>
        <taxon>ecological metagenomes</taxon>
    </lineage>
</organism>
<evidence type="ECO:0000256" key="2">
    <source>
        <dbReference type="ARBA" id="ARBA00022679"/>
    </source>
</evidence>